<keyword evidence="1" id="KW-0479">Metal-binding</keyword>
<dbReference type="InterPro" id="IPR013083">
    <property type="entry name" value="Znf_RING/FYVE/PHD"/>
</dbReference>
<keyword evidence="2" id="KW-1133">Transmembrane helix</keyword>
<comment type="caution">
    <text evidence="4">The sequence shown here is derived from an EMBL/GenBank/DDBJ whole genome shotgun (WGS) entry which is preliminary data.</text>
</comment>
<dbReference type="EMBL" id="RCSS01000796">
    <property type="protein sequence ID" value="RVD90727.1"/>
    <property type="molecule type" value="Genomic_DNA"/>
</dbReference>
<gene>
    <name evidence="4" type="ORF">TUBRATIS_28540</name>
</gene>
<proteinExistence type="predicted"/>
<dbReference type="PROSITE" id="PS50089">
    <property type="entry name" value="ZF_RING_2"/>
    <property type="match status" value="1"/>
</dbReference>
<keyword evidence="1" id="KW-0862">Zinc</keyword>
<feature type="transmembrane region" description="Helical" evidence="2">
    <location>
        <begin position="143"/>
        <end position="168"/>
    </location>
</feature>
<dbReference type="SUPFAM" id="SSF57850">
    <property type="entry name" value="RING/U-box"/>
    <property type="match status" value="1"/>
</dbReference>
<sequence length="277" mass="32628">MDINNKGINSLDSSPKEISSFYPRIFTIDTSGKIPVIRETVFIEREPSSFFFIAYLFQILVVIIMVQLVYFIWNKVHPKSCKVTMLTLLTIFPLFLSKYVIFIWLIYLFFIFFNFKNRFTLFFYLCNLFNLLYLTILTSQIFLVFCFFANFSIFLPFLIFLISIYFAVLSREIVYFLKDQKFVITKIVEDNCALCNKLLKSDKVMSLSCKCTFHVKCLKGWSRLGNKDFCPFCNGKVVSQVMSVWDKQIEGFLSLLDYAKGGIYLLFVIVLFCRFKE</sequence>
<evidence type="ECO:0000313" key="4">
    <source>
        <dbReference type="EMBL" id="RVD90727.1"/>
    </source>
</evidence>
<reference evidence="4 5" key="1">
    <citation type="submission" date="2018-10" db="EMBL/GenBank/DDBJ databases">
        <title>Draft genome sequence of the microsporidian Tubulinosema ratisbonensis.</title>
        <authorList>
            <person name="Polonais V."/>
            <person name="Peyretaillade E."/>
            <person name="Niehus S."/>
            <person name="Wawrzyniak I."/>
            <person name="Franchet A."/>
            <person name="Gaspin C."/>
            <person name="Reichstadt M."/>
            <person name="Belser C."/>
            <person name="Labadie K."/>
            <person name="Delbac F."/>
            <person name="Ferrandon D."/>
        </authorList>
    </citation>
    <scope>NUCLEOTIDE SEQUENCE [LARGE SCALE GENOMIC DNA]</scope>
    <source>
        <strain evidence="4 5">Franzen</strain>
    </source>
</reference>
<evidence type="ECO:0000256" key="2">
    <source>
        <dbReference type="SAM" id="Phobius"/>
    </source>
</evidence>
<feature type="transmembrane region" description="Helical" evidence="2">
    <location>
        <begin position="252"/>
        <end position="273"/>
    </location>
</feature>
<dbReference type="VEuPathDB" id="MicrosporidiaDB:TUBRATIS_28540"/>
<dbReference type="Gene3D" id="3.30.40.10">
    <property type="entry name" value="Zinc/RING finger domain, C3HC4 (zinc finger)"/>
    <property type="match status" value="1"/>
</dbReference>
<evidence type="ECO:0000256" key="1">
    <source>
        <dbReference type="PROSITE-ProRule" id="PRU00175"/>
    </source>
</evidence>
<feature type="transmembrane region" description="Helical" evidence="2">
    <location>
        <begin position="119"/>
        <end position="136"/>
    </location>
</feature>
<dbReference type="Proteomes" id="UP000282876">
    <property type="component" value="Unassembled WGS sequence"/>
</dbReference>
<keyword evidence="5" id="KW-1185">Reference proteome</keyword>
<keyword evidence="2" id="KW-0472">Membrane</keyword>
<keyword evidence="1" id="KW-0863">Zinc-finger</keyword>
<keyword evidence="2" id="KW-0812">Transmembrane</keyword>
<dbReference type="InterPro" id="IPR001841">
    <property type="entry name" value="Znf_RING"/>
</dbReference>
<feature type="domain" description="RING-type" evidence="3">
    <location>
        <begin position="192"/>
        <end position="234"/>
    </location>
</feature>
<name>A0A437AI25_9MICR</name>
<dbReference type="SMART" id="SM00184">
    <property type="entry name" value="RING"/>
    <property type="match status" value="1"/>
</dbReference>
<evidence type="ECO:0000259" key="3">
    <source>
        <dbReference type="PROSITE" id="PS50089"/>
    </source>
</evidence>
<evidence type="ECO:0000313" key="5">
    <source>
        <dbReference type="Proteomes" id="UP000282876"/>
    </source>
</evidence>
<organism evidence="4 5">
    <name type="scientific">Tubulinosema ratisbonensis</name>
    <dbReference type="NCBI Taxonomy" id="291195"/>
    <lineage>
        <taxon>Eukaryota</taxon>
        <taxon>Fungi</taxon>
        <taxon>Fungi incertae sedis</taxon>
        <taxon>Microsporidia</taxon>
        <taxon>Tubulinosematoidea</taxon>
        <taxon>Tubulinosematidae</taxon>
        <taxon>Tubulinosema</taxon>
    </lineage>
</organism>
<protein>
    <recommendedName>
        <fullName evidence="3">RING-type domain-containing protein</fullName>
    </recommendedName>
</protein>
<feature type="transmembrane region" description="Helical" evidence="2">
    <location>
        <begin position="85"/>
        <end position="113"/>
    </location>
</feature>
<dbReference type="AlphaFoldDB" id="A0A437AI25"/>
<feature type="transmembrane region" description="Helical" evidence="2">
    <location>
        <begin position="50"/>
        <end position="73"/>
    </location>
</feature>
<dbReference type="Pfam" id="PF13639">
    <property type="entry name" value="zf-RING_2"/>
    <property type="match status" value="1"/>
</dbReference>
<dbReference type="OrthoDB" id="8062037at2759"/>
<accession>A0A437AI25</accession>
<dbReference type="GO" id="GO:0008270">
    <property type="term" value="F:zinc ion binding"/>
    <property type="evidence" value="ECO:0007669"/>
    <property type="project" value="UniProtKB-KW"/>
</dbReference>